<gene>
    <name evidence="1" type="ORF">M404DRAFT_368915</name>
</gene>
<reference evidence="2" key="2">
    <citation type="submission" date="2015-01" db="EMBL/GenBank/DDBJ databases">
        <title>Evolutionary Origins and Diversification of the Mycorrhizal Mutualists.</title>
        <authorList>
            <consortium name="DOE Joint Genome Institute"/>
            <consortium name="Mycorrhizal Genomics Consortium"/>
            <person name="Kohler A."/>
            <person name="Kuo A."/>
            <person name="Nagy L.G."/>
            <person name="Floudas D."/>
            <person name="Copeland A."/>
            <person name="Barry K.W."/>
            <person name="Cichocki N."/>
            <person name="Veneault-Fourrey C."/>
            <person name="LaButti K."/>
            <person name="Lindquist E.A."/>
            <person name="Lipzen A."/>
            <person name="Lundell T."/>
            <person name="Morin E."/>
            <person name="Murat C."/>
            <person name="Riley R."/>
            <person name="Ohm R."/>
            <person name="Sun H."/>
            <person name="Tunlid A."/>
            <person name="Henrissat B."/>
            <person name="Grigoriev I.V."/>
            <person name="Hibbett D.S."/>
            <person name="Martin F."/>
        </authorList>
    </citation>
    <scope>NUCLEOTIDE SEQUENCE [LARGE SCALE GENOMIC DNA]</scope>
    <source>
        <strain evidence="2">Marx 270</strain>
    </source>
</reference>
<dbReference type="HOGENOM" id="CLU_2321296_0_0_1"/>
<dbReference type="Proteomes" id="UP000054217">
    <property type="component" value="Unassembled WGS sequence"/>
</dbReference>
<protein>
    <submittedName>
        <fullName evidence="1">Uncharacterized protein</fullName>
    </submittedName>
</protein>
<accession>A0A0C3JB56</accession>
<proteinExistence type="predicted"/>
<organism evidence="1 2">
    <name type="scientific">Pisolithus tinctorius Marx 270</name>
    <dbReference type="NCBI Taxonomy" id="870435"/>
    <lineage>
        <taxon>Eukaryota</taxon>
        <taxon>Fungi</taxon>
        <taxon>Dikarya</taxon>
        <taxon>Basidiomycota</taxon>
        <taxon>Agaricomycotina</taxon>
        <taxon>Agaricomycetes</taxon>
        <taxon>Agaricomycetidae</taxon>
        <taxon>Boletales</taxon>
        <taxon>Sclerodermatineae</taxon>
        <taxon>Pisolithaceae</taxon>
        <taxon>Pisolithus</taxon>
    </lineage>
</organism>
<dbReference type="AlphaFoldDB" id="A0A0C3JB56"/>
<dbReference type="InParanoid" id="A0A0C3JB56"/>
<evidence type="ECO:0000313" key="2">
    <source>
        <dbReference type="Proteomes" id="UP000054217"/>
    </source>
</evidence>
<keyword evidence="2" id="KW-1185">Reference proteome</keyword>
<sequence length="99" mass="11533">MTHYNTRHATGEFPRVMWGRYMRLDMSVTDWTGMSQKVDYCRLPLAYPTNITLGNVARQTPYCTVCWMRSCFGIGCTEHWKDFSLSTPVGFTIIRLFHA</sequence>
<evidence type="ECO:0000313" key="1">
    <source>
        <dbReference type="EMBL" id="KIN94876.1"/>
    </source>
</evidence>
<name>A0A0C3JB56_PISTI</name>
<dbReference type="EMBL" id="KN832083">
    <property type="protein sequence ID" value="KIN94876.1"/>
    <property type="molecule type" value="Genomic_DNA"/>
</dbReference>
<reference evidence="1 2" key="1">
    <citation type="submission" date="2014-04" db="EMBL/GenBank/DDBJ databases">
        <authorList>
            <consortium name="DOE Joint Genome Institute"/>
            <person name="Kuo A."/>
            <person name="Kohler A."/>
            <person name="Costa M.D."/>
            <person name="Nagy L.G."/>
            <person name="Floudas D."/>
            <person name="Copeland A."/>
            <person name="Barry K.W."/>
            <person name="Cichocki N."/>
            <person name="Veneault-Fourrey C."/>
            <person name="LaButti K."/>
            <person name="Lindquist E.A."/>
            <person name="Lipzen A."/>
            <person name="Lundell T."/>
            <person name="Morin E."/>
            <person name="Murat C."/>
            <person name="Sun H."/>
            <person name="Tunlid A."/>
            <person name="Henrissat B."/>
            <person name="Grigoriev I.V."/>
            <person name="Hibbett D.S."/>
            <person name="Martin F."/>
            <person name="Nordberg H.P."/>
            <person name="Cantor M.N."/>
            <person name="Hua S.X."/>
        </authorList>
    </citation>
    <scope>NUCLEOTIDE SEQUENCE [LARGE SCALE GENOMIC DNA]</scope>
    <source>
        <strain evidence="1 2">Marx 270</strain>
    </source>
</reference>